<evidence type="ECO:0000313" key="13">
    <source>
        <dbReference type="Proteomes" id="UP000007800"/>
    </source>
</evidence>
<dbReference type="Pfam" id="PF00069">
    <property type="entry name" value="Pkinase"/>
    <property type="match status" value="1"/>
</dbReference>
<evidence type="ECO:0000256" key="9">
    <source>
        <dbReference type="ARBA" id="ARBA00041902"/>
    </source>
</evidence>
<evidence type="ECO:0000256" key="10">
    <source>
        <dbReference type="ARBA" id="ARBA00042858"/>
    </source>
</evidence>
<keyword evidence="3" id="KW-0808">Transferase</keyword>
<dbReference type="AlphaFoldDB" id="C5KMK9"/>
<dbReference type="InterPro" id="IPR050108">
    <property type="entry name" value="CDK"/>
</dbReference>
<dbReference type="InParanoid" id="C5KMK9"/>
<dbReference type="OMA" id="FTHARQM"/>
<dbReference type="PANTHER" id="PTHR24056">
    <property type="entry name" value="CELL DIVISION PROTEIN KINASE"/>
    <property type="match status" value="1"/>
</dbReference>
<dbReference type="OrthoDB" id="63265at2759"/>
<organism evidence="13">
    <name type="scientific">Perkinsus marinus (strain ATCC 50983 / TXsc)</name>
    <dbReference type="NCBI Taxonomy" id="423536"/>
    <lineage>
        <taxon>Eukaryota</taxon>
        <taxon>Sar</taxon>
        <taxon>Alveolata</taxon>
        <taxon>Perkinsozoa</taxon>
        <taxon>Perkinsea</taxon>
        <taxon>Perkinsida</taxon>
        <taxon>Perkinsidae</taxon>
        <taxon>Perkinsus</taxon>
    </lineage>
</organism>
<keyword evidence="6" id="KW-0067">ATP-binding</keyword>
<sequence length="311" mass="34926">MPRQPPIARIGAGRFSTVFKVEDHLHRGGGGIAEKKIHTSTSGLGIQSLKGALRELFTLRLLSHHPNIVDIISHRFEGHCLVLQLRLYDMDLDQLLNRKPPLPSLLIKLIYREVLTGLSCVHDAGMMHRDLKPGNVLVDRDGRVVICDFGLARASGEEKECIPPITREVATRWYQSPEILLGTEIQTSSCDMWAAACILCEMYLGQPLIAGQTDIQQLFLLYKRFGGSPLVVPLKDRTADLLGEELRYWPAATLLPDYGKIPRLPPAALPMLAGTFRYDPRLRFTHARQMLESEFLKDCHERIGTALADYL</sequence>
<accession>C5KMK9</accession>
<dbReference type="EMBL" id="GG674496">
    <property type="protein sequence ID" value="EER14167.1"/>
    <property type="molecule type" value="Genomic_DNA"/>
</dbReference>
<comment type="subunit">
    <text evidence="7">May form a complex composed of at least the catalytic subunit CRK2 and a cyclin.</text>
</comment>
<evidence type="ECO:0000256" key="5">
    <source>
        <dbReference type="ARBA" id="ARBA00022777"/>
    </source>
</evidence>
<evidence type="ECO:0000256" key="7">
    <source>
        <dbReference type="ARBA" id="ARBA00038543"/>
    </source>
</evidence>
<dbReference type="GeneID" id="9060127"/>
<dbReference type="GO" id="GO:0005634">
    <property type="term" value="C:nucleus"/>
    <property type="evidence" value="ECO:0007669"/>
    <property type="project" value="TreeGrafter"/>
</dbReference>
<dbReference type="GO" id="GO:0005524">
    <property type="term" value="F:ATP binding"/>
    <property type="evidence" value="ECO:0007669"/>
    <property type="project" value="UniProtKB-KW"/>
</dbReference>
<dbReference type="GO" id="GO:0004674">
    <property type="term" value="F:protein serine/threonine kinase activity"/>
    <property type="evidence" value="ECO:0007669"/>
    <property type="project" value="UniProtKB-KW"/>
</dbReference>
<dbReference type="InterPro" id="IPR000719">
    <property type="entry name" value="Prot_kinase_dom"/>
</dbReference>
<evidence type="ECO:0000256" key="8">
    <source>
        <dbReference type="ARBA" id="ARBA00039612"/>
    </source>
</evidence>
<keyword evidence="4" id="KW-0547">Nucleotide-binding</keyword>
<dbReference type="Gene3D" id="3.30.200.20">
    <property type="entry name" value="Phosphorylase Kinase, domain 1"/>
    <property type="match status" value="1"/>
</dbReference>
<feature type="domain" description="Protein kinase" evidence="11">
    <location>
        <begin position="4"/>
        <end position="296"/>
    </location>
</feature>
<dbReference type="InterPro" id="IPR011009">
    <property type="entry name" value="Kinase-like_dom_sf"/>
</dbReference>
<keyword evidence="13" id="KW-1185">Reference proteome</keyword>
<reference evidence="12 13" key="1">
    <citation type="submission" date="2008-07" db="EMBL/GenBank/DDBJ databases">
        <authorList>
            <person name="El-Sayed N."/>
            <person name="Caler E."/>
            <person name="Inman J."/>
            <person name="Amedeo P."/>
            <person name="Hass B."/>
            <person name="Wortman J."/>
        </authorList>
    </citation>
    <scope>NUCLEOTIDE SEQUENCE [LARGE SCALE GENOMIC DNA]</scope>
    <source>
        <strain evidence="13">ATCC 50983 / TXsc</strain>
    </source>
</reference>
<evidence type="ECO:0000256" key="2">
    <source>
        <dbReference type="ARBA" id="ARBA00022527"/>
    </source>
</evidence>
<evidence type="ECO:0000256" key="6">
    <source>
        <dbReference type="ARBA" id="ARBA00022840"/>
    </source>
</evidence>
<dbReference type="RefSeq" id="XP_002782372.1">
    <property type="nucleotide sequence ID" value="XM_002782326.1"/>
</dbReference>
<dbReference type="PROSITE" id="PS00108">
    <property type="entry name" value="PROTEIN_KINASE_ST"/>
    <property type="match status" value="1"/>
</dbReference>
<comment type="similarity">
    <text evidence="1">Belongs to the protein kinase superfamily. CMGC Ser/Thr protein kinase family. CDC2/CDKX subfamily.</text>
</comment>
<evidence type="ECO:0000259" key="11">
    <source>
        <dbReference type="PROSITE" id="PS50011"/>
    </source>
</evidence>
<evidence type="ECO:0000256" key="1">
    <source>
        <dbReference type="ARBA" id="ARBA00006485"/>
    </source>
</evidence>
<dbReference type="SMART" id="SM00220">
    <property type="entry name" value="S_TKc"/>
    <property type="match status" value="1"/>
</dbReference>
<proteinExistence type="inferred from homology"/>
<dbReference type="Gene3D" id="1.10.510.10">
    <property type="entry name" value="Transferase(Phosphotransferase) domain 1"/>
    <property type="match status" value="1"/>
</dbReference>
<evidence type="ECO:0000256" key="3">
    <source>
        <dbReference type="ARBA" id="ARBA00022679"/>
    </source>
</evidence>
<dbReference type="FunFam" id="1.10.510.10:FF:000624">
    <property type="entry name" value="Mitogen-activated protein kinase"/>
    <property type="match status" value="1"/>
</dbReference>
<name>C5KMK9_PERM5</name>
<gene>
    <name evidence="12" type="ORF">Pmar_PMAR029231</name>
</gene>
<evidence type="ECO:0000313" key="12">
    <source>
        <dbReference type="EMBL" id="EER14167.1"/>
    </source>
</evidence>
<keyword evidence="5" id="KW-0418">Kinase</keyword>
<protein>
    <recommendedName>
        <fullName evidence="8">Cyclin-dependent kinase 2 homolog</fullName>
    </recommendedName>
    <alternativeName>
        <fullName evidence="9">Cell division control protein 2 homolog</fullName>
    </alternativeName>
    <alternativeName>
        <fullName evidence="10">cdc2-related kinase 2</fullName>
    </alternativeName>
</protein>
<dbReference type="SUPFAM" id="SSF56112">
    <property type="entry name" value="Protein kinase-like (PK-like)"/>
    <property type="match status" value="1"/>
</dbReference>
<keyword evidence="2" id="KW-0723">Serine/threonine-protein kinase</keyword>
<dbReference type="Proteomes" id="UP000007800">
    <property type="component" value="Unassembled WGS sequence"/>
</dbReference>
<dbReference type="InterPro" id="IPR008271">
    <property type="entry name" value="Ser/Thr_kinase_AS"/>
</dbReference>
<evidence type="ECO:0000256" key="4">
    <source>
        <dbReference type="ARBA" id="ARBA00022741"/>
    </source>
</evidence>
<dbReference type="PROSITE" id="PS50011">
    <property type="entry name" value="PROTEIN_KINASE_DOM"/>
    <property type="match status" value="1"/>
</dbReference>